<dbReference type="Pfam" id="PF13289">
    <property type="entry name" value="SIR2_2"/>
    <property type="match status" value="1"/>
</dbReference>
<evidence type="ECO:0000256" key="2">
    <source>
        <dbReference type="ARBA" id="ARBA00022990"/>
    </source>
</evidence>
<keyword evidence="1" id="KW-0597">Phosphoprotein</keyword>
<proteinExistence type="predicted"/>
<dbReference type="Proteomes" id="UP000285613">
    <property type="component" value="Unassembled WGS sequence"/>
</dbReference>
<evidence type="ECO:0000313" key="4">
    <source>
        <dbReference type="Proteomes" id="UP000285613"/>
    </source>
</evidence>
<dbReference type="EMBL" id="QRPH01000003">
    <property type="protein sequence ID" value="RHL96313.1"/>
    <property type="molecule type" value="Genomic_DNA"/>
</dbReference>
<dbReference type="PANTHER" id="PTHR28623:SF1">
    <property type="entry name" value="PROTEIN FAM118B"/>
    <property type="match status" value="1"/>
</dbReference>
<dbReference type="AlphaFoldDB" id="A0AAQ0RW86"/>
<dbReference type="PANTHER" id="PTHR28623">
    <property type="entry name" value="PROTEIN FAM118B"/>
    <property type="match status" value="1"/>
</dbReference>
<gene>
    <name evidence="3" type="ORF">DWZ91_05300</name>
</gene>
<sequence length="991" mass="113808">METIFDNACYLIGAGVSAAALGPDTPCSSWGNLIEECFSYCKDRDLLKEEQSAEIEADISSLGKLNSDVSSIADMLTSIANTLFNAMGKTRFANWIQGVCADDYQIKNFSLLDALINAPGIILTTNFDLLIEKRCMDRGINYTSFTWKDSRDIQRALKRRDNKIIIHIHGSIQRPESIIFTGDQYNELSQSIANDRIFQSIMTTYRLYIVGTGNGLRDLDFSRQFKDFTSIFNVSTSESESYLLCKSDSVEELQDIANQYSLKLIDFGEKYEDLPIFIEGINSRNKFSEKKKELEYLINQDFSNYKEISQVEDTKALIMPMGFCLKNPSDLFESSSHERLGVSYVEQSSKRVFFLVAERESGLTTGLRKFALEFISDNFFVHFLNKNELDRVDLLSENCIHPCVFFIDNFALDSVRKFKAFCKKMNGVNSKDKFLIGCDMRSCKKMSNLLREQDIDNCVLYLDKVRKHDIDLCAKAYFPENIYMQKKSSDLVFQTIANMNLPRTYSTVQKLFVYFKRKDLNGVEDLSQSALLQQYCHVTLEIIVDSGEYMQFTTEDLEQILASLAKKMVENKKISLTETEAESIIFNLSKALGMDFDARKIIDELCKRQILARKASDVEYCICFAHLSYLLLYAAIYINIEKDEDDGSFFYDYLLNDALAFNNVLITYSEINSRSIKILKKSLEIYEDTKRKNEELKNVIYSPISMATNIEDDVKSLTKNEALELNNAHNDLYNKSEEVANEFFHAEIDEDRYAANIYVDSNGLSPSEQWGIALHFLSSVLKQSDHISNVKMRVQAINETLQGWGNYFFLARRDENFASIQKDISDNDSQSSVSDSKNLYSIQEEMTWIFYCTFLYEFLCSKRLCRLISGSDTAPKDGEIPYSLSAFLFLLFERGDNWYSKAKMILKKESLIFSQDSINYFVQQMLTTMYCYPESAFSGPILGKDLTYIRDLYGDIFECSSLYKKNKGYRGAFLKGVALNNLDIRKMKGKL</sequence>
<evidence type="ECO:0000256" key="1">
    <source>
        <dbReference type="ARBA" id="ARBA00022553"/>
    </source>
</evidence>
<dbReference type="InterPro" id="IPR038916">
    <property type="entry name" value="FAM118"/>
</dbReference>
<accession>A0AAQ0RW86</accession>
<reference evidence="3 4" key="1">
    <citation type="submission" date="2018-08" db="EMBL/GenBank/DDBJ databases">
        <title>A genome reference for cultivated species of the human gut microbiota.</title>
        <authorList>
            <person name="Zou Y."/>
            <person name="Xue W."/>
            <person name="Luo G."/>
        </authorList>
    </citation>
    <scope>NUCLEOTIDE SEQUENCE [LARGE SCALE GENOMIC DNA]</scope>
    <source>
        <strain evidence="3 4">AF36-12AT</strain>
    </source>
</reference>
<name>A0AAQ0RW86_BIFPS</name>
<organism evidence="3 4">
    <name type="scientific">Bifidobacterium pseudocatenulatum</name>
    <dbReference type="NCBI Taxonomy" id="28026"/>
    <lineage>
        <taxon>Bacteria</taxon>
        <taxon>Bacillati</taxon>
        <taxon>Actinomycetota</taxon>
        <taxon>Actinomycetes</taxon>
        <taxon>Bifidobacteriales</taxon>
        <taxon>Bifidobacteriaceae</taxon>
        <taxon>Bifidobacterium</taxon>
    </lineage>
</organism>
<protein>
    <submittedName>
        <fullName evidence="3">SIR2 family protein</fullName>
    </submittedName>
</protein>
<keyword evidence="2" id="KW-0007">Acetylation</keyword>
<dbReference type="RefSeq" id="WP_118376339.1">
    <property type="nucleotide sequence ID" value="NZ_QRPH01000003.1"/>
</dbReference>
<evidence type="ECO:0000313" key="3">
    <source>
        <dbReference type="EMBL" id="RHL96313.1"/>
    </source>
</evidence>
<comment type="caution">
    <text evidence="3">The sequence shown here is derived from an EMBL/GenBank/DDBJ whole genome shotgun (WGS) entry which is preliminary data.</text>
</comment>